<dbReference type="AlphaFoldDB" id="A0A914Z2X7"/>
<accession>A0A914Z2X7</accession>
<keyword evidence="2" id="KW-1185">Reference proteome</keyword>
<evidence type="ECO:0000313" key="3">
    <source>
        <dbReference type="WBParaSite" id="PSU_v2.g6413.t1"/>
    </source>
</evidence>
<protein>
    <submittedName>
        <fullName evidence="3">Uncharacterized protein</fullName>
    </submittedName>
</protein>
<feature type="compositionally biased region" description="Acidic residues" evidence="1">
    <location>
        <begin position="9"/>
        <end position="21"/>
    </location>
</feature>
<reference evidence="3" key="1">
    <citation type="submission" date="2022-11" db="UniProtKB">
        <authorList>
            <consortium name="WormBaseParasite"/>
        </authorList>
    </citation>
    <scope>IDENTIFICATION</scope>
</reference>
<dbReference type="WBParaSite" id="PSU_v2.g6413.t1">
    <property type="protein sequence ID" value="PSU_v2.g6413.t1"/>
    <property type="gene ID" value="PSU_v2.g6413"/>
</dbReference>
<name>A0A914Z2X7_9BILA</name>
<evidence type="ECO:0000256" key="1">
    <source>
        <dbReference type="SAM" id="MobiDB-lite"/>
    </source>
</evidence>
<organism evidence="2 3">
    <name type="scientific">Panagrolaimus superbus</name>
    <dbReference type="NCBI Taxonomy" id="310955"/>
    <lineage>
        <taxon>Eukaryota</taxon>
        <taxon>Metazoa</taxon>
        <taxon>Ecdysozoa</taxon>
        <taxon>Nematoda</taxon>
        <taxon>Chromadorea</taxon>
        <taxon>Rhabditida</taxon>
        <taxon>Tylenchina</taxon>
        <taxon>Panagrolaimomorpha</taxon>
        <taxon>Panagrolaimoidea</taxon>
        <taxon>Panagrolaimidae</taxon>
        <taxon>Panagrolaimus</taxon>
    </lineage>
</organism>
<feature type="region of interest" description="Disordered" evidence="1">
    <location>
        <begin position="1"/>
        <end position="22"/>
    </location>
</feature>
<evidence type="ECO:0000313" key="2">
    <source>
        <dbReference type="Proteomes" id="UP000887577"/>
    </source>
</evidence>
<proteinExistence type="predicted"/>
<sequence>MVRRHIDLVEEMEGDKEETSDETFAKFKHGPHIEEGGMAKELFEKIRALEIIDSDASPPSTLFIPGDENSAESSFHKLFESIRK</sequence>
<dbReference type="Proteomes" id="UP000887577">
    <property type="component" value="Unplaced"/>
</dbReference>